<keyword evidence="2" id="KW-1185">Reference proteome</keyword>
<dbReference type="EMBL" id="JPME01000012">
    <property type="protein sequence ID" value="KEZ90169.1"/>
    <property type="molecule type" value="Genomic_DNA"/>
</dbReference>
<sequence>MSINLLYISEDESGEEEIYQISFEETSYRLNLEPLGNGERKLLTPPGLRFLDTDTTGKVMQRIQGRFKPPLRHRIMTNWM</sequence>
<evidence type="ECO:0000313" key="1">
    <source>
        <dbReference type="EMBL" id="KEZ90169.1"/>
    </source>
</evidence>
<dbReference type="Proteomes" id="UP000028525">
    <property type="component" value="Unassembled WGS sequence"/>
</dbReference>
<comment type="caution">
    <text evidence="1">The sequence shown here is derived from an EMBL/GenBank/DDBJ whole genome shotgun (WGS) entry which is preliminary data.</text>
</comment>
<reference evidence="1 2" key="1">
    <citation type="submission" date="2014-07" db="EMBL/GenBank/DDBJ databases">
        <title>Draft genome of Clostridium celerecrescens 152B isolated from sediments associated with methane hydrate from Krishna Godavari basin.</title>
        <authorList>
            <person name="Honkalas V.S."/>
            <person name="Dabir A.P."/>
            <person name="Arora P."/>
            <person name="Dhakephalkar P.K."/>
        </authorList>
    </citation>
    <scope>NUCLEOTIDE SEQUENCE [LARGE SCALE GENOMIC DNA]</scope>
    <source>
        <strain evidence="1 2">152B</strain>
    </source>
</reference>
<proteinExistence type="predicted"/>
<organism evidence="1 2">
    <name type="scientific">Lacrimispora celerecrescens</name>
    <dbReference type="NCBI Taxonomy" id="29354"/>
    <lineage>
        <taxon>Bacteria</taxon>
        <taxon>Bacillati</taxon>
        <taxon>Bacillota</taxon>
        <taxon>Clostridia</taxon>
        <taxon>Lachnospirales</taxon>
        <taxon>Lachnospiraceae</taxon>
        <taxon>Lacrimispora</taxon>
    </lineage>
</organism>
<protein>
    <submittedName>
        <fullName evidence="1">Uncharacterized protein</fullName>
    </submittedName>
</protein>
<dbReference type="AlphaFoldDB" id="A0A084JMI5"/>
<gene>
    <name evidence="1" type="ORF">IO98_09360</name>
</gene>
<name>A0A084JMI5_9FIRM</name>
<accession>A0A084JMI5</accession>
<evidence type="ECO:0000313" key="2">
    <source>
        <dbReference type="Proteomes" id="UP000028525"/>
    </source>
</evidence>